<reference evidence="2" key="1">
    <citation type="submission" date="2016-11" db="EMBL/GenBank/DDBJ databases">
        <title>The genome of Nicotiana attenuata.</title>
        <authorList>
            <person name="Xu S."/>
            <person name="Brockmoeller T."/>
            <person name="Gaquerel E."/>
            <person name="Navarro A."/>
            <person name="Kuhl H."/>
            <person name="Gase K."/>
            <person name="Ling Z."/>
            <person name="Zhou W."/>
            <person name="Kreitzer C."/>
            <person name="Stanke M."/>
            <person name="Tang H."/>
            <person name="Lyons E."/>
            <person name="Pandey P."/>
            <person name="Pandey S.P."/>
            <person name="Timmermann B."/>
            <person name="Baldwin I.T."/>
        </authorList>
    </citation>
    <scope>NUCLEOTIDE SEQUENCE [LARGE SCALE GENOMIC DNA]</scope>
    <source>
        <strain evidence="2">UT</strain>
    </source>
</reference>
<feature type="region of interest" description="Disordered" evidence="1">
    <location>
        <begin position="1"/>
        <end position="76"/>
    </location>
</feature>
<feature type="compositionally biased region" description="Basic residues" evidence="1">
    <location>
        <begin position="1"/>
        <end position="10"/>
    </location>
</feature>
<keyword evidence="3" id="KW-1185">Reference proteome</keyword>
<evidence type="ECO:0000313" key="3">
    <source>
        <dbReference type="Proteomes" id="UP000187609"/>
    </source>
</evidence>
<proteinExistence type="predicted"/>
<gene>
    <name evidence="2" type="ORF">A4A49_63301</name>
</gene>
<dbReference type="EMBL" id="MJEQ01037183">
    <property type="protein sequence ID" value="OIT07645.1"/>
    <property type="molecule type" value="Genomic_DNA"/>
</dbReference>
<sequence length="219" mass="22860">MGRGRPKRNASKMQLAEFVGASSSSGGQNKVSSPMETLNADKGKGRMIPSLTGSDVTKLNPPAVVSNSSSSTQNLTPTATIGKIGALKPGSTTVPLVNVAGSAAKENQLTSSKLGATVPLVTVAGLGATVPLVTVAGSAAKENQFSPSMLGASTSKQNEEKETKQEKNEGKLEKPWVNLFAGNRLAERGMDLVCNPPLIQDGVKKVQLQQEEMEEENEK</sequence>
<name>A0A1J6IR18_NICAT</name>
<feature type="region of interest" description="Disordered" evidence="1">
    <location>
        <begin position="141"/>
        <end position="174"/>
    </location>
</feature>
<feature type="non-terminal residue" evidence="2">
    <location>
        <position position="219"/>
    </location>
</feature>
<accession>A0A1J6IR18</accession>
<dbReference type="Gramene" id="OIT07645">
    <property type="protein sequence ID" value="OIT07645"/>
    <property type="gene ID" value="A4A49_63301"/>
</dbReference>
<dbReference type="PANTHER" id="PTHR33233">
    <property type="entry name" value="ENDONUCLEASE/EXONUCLEASE/PHOSPHATASE"/>
    <property type="match status" value="1"/>
</dbReference>
<dbReference type="PANTHER" id="PTHR33233:SF14">
    <property type="entry name" value="ENDONUCLEASE_EXONUCLEASE_PHOSPHATASE"/>
    <property type="match status" value="1"/>
</dbReference>
<feature type="compositionally biased region" description="Basic and acidic residues" evidence="1">
    <location>
        <begin position="157"/>
        <end position="174"/>
    </location>
</feature>
<organism evidence="2 3">
    <name type="scientific">Nicotiana attenuata</name>
    <name type="common">Coyote tobacco</name>
    <dbReference type="NCBI Taxonomy" id="49451"/>
    <lineage>
        <taxon>Eukaryota</taxon>
        <taxon>Viridiplantae</taxon>
        <taxon>Streptophyta</taxon>
        <taxon>Embryophyta</taxon>
        <taxon>Tracheophyta</taxon>
        <taxon>Spermatophyta</taxon>
        <taxon>Magnoliopsida</taxon>
        <taxon>eudicotyledons</taxon>
        <taxon>Gunneridae</taxon>
        <taxon>Pentapetalae</taxon>
        <taxon>asterids</taxon>
        <taxon>lamiids</taxon>
        <taxon>Solanales</taxon>
        <taxon>Solanaceae</taxon>
        <taxon>Nicotianoideae</taxon>
        <taxon>Nicotianeae</taxon>
        <taxon>Nicotiana</taxon>
    </lineage>
</organism>
<dbReference type="Proteomes" id="UP000187609">
    <property type="component" value="Unassembled WGS sequence"/>
</dbReference>
<comment type="caution">
    <text evidence="2">The sequence shown here is derived from an EMBL/GenBank/DDBJ whole genome shotgun (WGS) entry which is preliminary data.</text>
</comment>
<evidence type="ECO:0000313" key="2">
    <source>
        <dbReference type="EMBL" id="OIT07645.1"/>
    </source>
</evidence>
<dbReference type="AlphaFoldDB" id="A0A1J6IR18"/>
<evidence type="ECO:0000256" key="1">
    <source>
        <dbReference type="SAM" id="MobiDB-lite"/>
    </source>
</evidence>
<protein>
    <submittedName>
        <fullName evidence="2">Uncharacterized protein</fullName>
    </submittedName>
</protein>